<keyword evidence="3 7" id="KW-0812">Transmembrane</keyword>
<dbReference type="EMBL" id="PDLM01000009">
    <property type="protein sequence ID" value="RDW69781.1"/>
    <property type="molecule type" value="Genomic_DNA"/>
</dbReference>
<feature type="region of interest" description="Disordered" evidence="6">
    <location>
        <begin position="1"/>
        <end position="22"/>
    </location>
</feature>
<sequence length="496" mass="54062">MADVEKAPSPDTTSADDTPQITSPAQVDEALQFLRGRGGKDGEVVEGTVEEICVDEKKLLRKIDFMVVPTLINYANVMGLKEDTGTTAKQFNYLALIFYVSYAVCEMPQGYMMQRFPTAKYLGIQVILWGICVTMNCACKNFASLVALRVLLGCFESAVAPSLMLITAMWYKKHEQPLRIGIWYLGTGCGTIVGALLSYGFQHYTGTAFKSWQIMFLVCGLVTIAIGICVVIFLPDNPMKSRLSHAEKILAIERLRENRTGIENKTFKPAQALECLTSPYAWLIALHTASSNVSNGAVSSYQATIIKGLGYTSKQSALLSLPSGAVSIVSILSATFVAGRTNTRIFNIVALIIPAIIGGALMAFLPASASAGKLVGNYMVNTIGAALPLVYSLAAANFAGHTKKVTMNAMVLMAFCVGNIIGPLTFQPDGKNPPQYIPAKIAIMATGAFAALVILIYWFVLQKENRRRDNLGVVHEPDSEFMDRTDRENLEFRYSY</sequence>
<evidence type="ECO:0000313" key="9">
    <source>
        <dbReference type="EMBL" id="RDW69781.1"/>
    </source>
</evidence>
<feature type="transmembrane region" description="Helical" evidence="7">
    <location>
        <begin position="146"/>
        <end position="170"/>
    </location>
</feature>
<dbReference type="Proteomes" id="UP000256645">
    <property type="component" value="Unassembled WGS sequence"/>
</dbReference>
<feature type="transmembrane region" description="Helical" evidence="7">
    <location>
        <begin position="91"/>
        <end position="109"/>
    </location>
</feature>
<feature type="transmembrane region" description="Helical" evidence="7">
    <location>
        <begin position="441"/>
        <end position="461"/>
    </location>
</feature>
<dbReference type="OrthoDB" id="6730379at2759"/>
<evidence type="ECO:0000256" key="4">
    <source>
        <dbReference type="ARBA" id="ARBA00022989"/>
    </source>
</evidence>
<feature type="transmembrane region" description="Helical" evidence="7">
    <location>
        <begin position="378"/>
        <end position="398"/>
    </location>
</feature>
<feature type="compositionally biased region" description="Polar residues" evidence="6">
    <location>
        <begin position="10"/>
        <end position="22"/>
    </location>
</feature>
<accession>A0A3D8R749</accession>
<evidence type="ECO:0000259" key="8">
    <source>
        <dbReference type="PROSITE" id="PS50850"/>
    </source>
</evidence>
<evidence type="ECO:0000256" key="6">
    <source>
        <dbReference type="SAM" id="MobiDB-lite"/>
    </source>
</evidence>
<feature type="transmembrane region" description="Helical" evidence="7">
    <location>
        <begin position="182"/>
        <end position="202"/>
    </location>
</feature>
<dbReference type="PANTHER" id="PTHR43791:SF40">
    <property type="entry name" value="THIAMINE PATHWAY TRANSPORTER THI73"/>
    <property type="match status" value="1"/>
</dbReference>
<name>A0A3D8R749_9HELO</name>
<evidence type="ECO:0000256" key="2">
    <source>
        <dbReference type="ARBA" id="ARBA00022448"/>
    </source>
</evidence>
<keyword evidence="5 7" id="KW-0472">Membrane</keyword>
<dbReference type="PROSITE" id="PS50850">
    <property type="entry name" value="MFS"/>
    <property type="match status" value="1"/>
</dbReference>
<evidence type="ECO:0000256" key="1">
    <source>
        <dbReference type="ARBA" id="ARBA00004141"/>
    </source>
</evidence>
<dbReference type="AlphaFoldDB" id="A0A3D8R749"/>
<protein>
    <submittedName>
        <fullName evidence="9">MFS transporter-1</fullName>
    </submittedName>
</protein>
<organism evidence="9 10">
    <name type="scientific">Coleophoma cylindrospora</name>
    <dbReference type="NCBI Taxonomy" id="1849047"/>
    <lineage>
        <taxon>Eukaryota</taxon>
        <taxon>Fungi</taxon>
        <taxon>Dikarya</taxon>
        <taxon>Ascomycota</taxon>
        <taxon>Pezizomycotina</taxon>
        <taxon>Leotiomycetes</taxon>
        <taxon>Helotiales</taxon>
        <taxon>Dermateaceae</taxon>
        <taxon>Coleophoma</taxon>
    </lineage>
</organism>
<dbReference type="InterPro" id="IPR036259">
    <property type="entry name" value="MFS_trans_sf"/>
</dbReference>
<comment type="caution">
    <text evidence="9">The sequence shown here is derived from an EMBL/GenBank/DDBJ whole genome shotgun (WGS) entry which is preliminary data.</text>
</comment>
<gene>
    <name evidence="9" type="ORF">BP6252_08801</name>
</gene>
<proteinExistence type="predicted"/>
<dbReference type="Gene3D" id="1.20.1250.20">
    <property type="entry name" value="MFS general substrate transporter like domains"/>
    <property type="match status" value="2"/>
</dbReference>
<dbReference type="Pfam" id="PF07690">
    <property type="entry name" value="MFS_1"/>
    <property type="match status" value="1"/>
</dbReference>
<keyword evidence="2" id="KW-0813">Transport</keyword>
<dbReference type="GO" id="GO:0022857">
    <property type="term" value="F:transmembrane transporter activity"/>
    <property type="evidence" value="ECO:0007669"/>
    <property type="project" value="InterPro"/>
</dbReference>
<keyword evidence="10" id="KW-1185">Reference proteome</keyword>
<dbReference type="GO" id="GO:0016020">
    <property type="term" value="C:membrane"/>
    <property type="evidence" value="ECO:0007669"/>
    <property type="project" value="UniProtKB-SubCell"/>
</dbReference>
<comment type="subcellular location">
    <subcellularLocation>
        <location evidence="1">Membrane</location>
        <topology evidence="1">Multi-pass membrane protein</topology>
    </subcellularLocation>
</comment>
<evidence type="ECO:0000256" key="3">
    <source>
        <dbReference type="ARBA" id="ARBA00022692"/>
    </source>
</evidence>
<reference evidence="9 10" key="1">
    <citation type="journal article" date="2018" name="IMA Fungus">
        <title>IMA Genome-F 9: Draft genome sequence of Annulohypoxylon stygium, Aspergillus mulundensis, Berkeleyomyces basicola (syn. Thielaviopsis basicola), Ceratocystis smalleyi, two Cercospora beticola strains, Coleophoma cylindrospora, Fusarium fracticaudum, Phialophora cf. hyalina, and Morchella septimelata.</title>
        <authorList>
            <person name="Wingfield B.D."/>
            <person name="Bills G.F."/>
            <person name="Dong Y."/>
            <person name="Huang W."/>
            <person name="Nel W.J."/>
            <person name="Swalarsk-Parry B.S."/>
            <person name="Vaghefi N."/>
            <person name="Wilken P.M."/>
            <person name="An Z."/>
            <person name="de Beer Z.W."/>
            <person name="De Vos L."/>
            <person name="Chen L."/>
            <person name="Duong T.A."/>
            <person name="Gao Y."/>
            <person name="Hammerbacher A."/>
            <person name="Kikkert J.R."/>
            <person name="Li Y."/>
            <person name="Li H."/>
            <person name="Li K."/>
            <person name="Li Q."/>
            <person name="Liu X."/>
            <person name="Ma X."/>
            <person name="Naidoo K."/>
            <person name="Pethybridge S.J."/>
            <person name="Sun J."/>
            <person name="Steenkamp E.T."/>
            <person name="van der Nest M.A."/>
            <person name="van Wyk S."/>
            <person name="Wingfield M.J."/>
            <person name="Xiong C."/>
            <person name="Yue Q."/>
            <person name="Zhang X."/>
        </authorList>
    </citation>
    <scope>NUCLEOTIDE SEQUENCE [LARGE SCALE GENOMIC DNA]</scope>
    <source>
        <strain evidence="9 10">BP6252</strain>
    </source>
</reference>
<feature type="domain" description="Major facilitator superfamily (MFS) profile" evidence="8">
    <location>
        <begin position="50"/>
        <end position="465"/>
    </location>
</feature>
<feature type="transmembrane region" description="Helical" evidence="7">
    <location>
        <begin position="214"/>
        <end position="234"/>
    </location>
</feature>
<evidence type="ECO:0000313" key="10">
    <source>
        <dbReference type="Proteomes" id="UP000256645"/>
    </source>
</evidence>
<dbReference type="InterPro" id="IPR011701">
    <property type="entry name" value="MFS"/>
</dbReference>
<dbReference type="SUPFAM" id="SSF103473">
    <property type="entry name" value="MFS general substrate transporter"/>
    <property type="match status" value="1"/>
</dbReference>
<feature type="transmembrane region" description="Helical" evidence="7">
    <location>
        <begin position="405"/>
        <end position="426"/>
    </location>
</feature>
<dbReference type="PANTHER" id="PTHR43791">
    <property type="entry name" value="PERMEASE-RELATED"/>
    <property type="match status" value="1"/>
</dbReference>
<keyword evidence="4 7" id="KW-1133">Transmembrane helix</keyword>
<dbReference type="InterPro" id="IPR020846">
    <property type="entry name" value="MFS_dom"/>
</dbReference>
<evidence type="ECO:0000256" key="5">
    <source>
        <dbReference type="ARBA" id="ARBA00023136"/>
    </source>
</evidence>
<feature type="transmembrane region" description="Helical" evidence="7">
    <location>
        <begin position="345"/>
        <end position="366"/>
    </location>
</feature>
<evidence type="ECO:0000256" key="7">
    <source>
        <dbReference type="SAM" id="Phobius"/>
    </source>
</evidence>